<evidence type="ECO:0000256" key="1">
    <source>
        <dbReference type="SAM" id="MobiDB-lite"/>
    </source>
</evidence>
<gene>
    <name evidence="2" type="ORF">TBRA_LOCUS7796</name>
</gene>
<feature type="region of interest" description="Disordered" evidence="1">
    <location>
        <begin position="73"/>
        <end position="95"/>
    </location>
</feature>
<dbReference type="EMBL" id="CADCXV010000804">
    <property type="protein sequence ID" value="CAB0035913.1"/>
    <property type="molecule type" value="Genomic_DNA"/>
</dbReference>
<name>A0A6H5IFV9_9HYME</name>
<sequence>MSQEEDADPEKATVYVTDESSLLRHQILLNGYTVRLRRSEILSTPEEARLFSTLPPPQGCCIDDEPIVAATKHANRSDRIDENEEEEEDDNSELGLWLRDTGPGLRDEFWITQTRRAHKSSPNAMKHTVFLELLNQMEQAIPTVEWVDRFKWDPELSCDNDEYWLPEEKLALQLVLHYGLARGFVVESDDTEKNLKTFIRSTHDYINYNKSSTFEGFDWFLATMLVLHLYYTKVLLIKVASYMTTNDYVAAEIRQLVSRQRQEKFHCPSTAKSSVNHLAQVLLTLLAKSLRKLFKFV</sequence>
<dbReference type="AlphaFoldDB" id="A0A6H5IFV9"/>
<evidence type="ECO:0000313" key="2">
    <source>
        <dbReference type="EMBL" id="CAB0035913.1"/>
    </source>
</evidence>
<organism evidence="2 3">
    <name type="scientific">Trichogramma brassicae</name>
    <dbReference type="NCBI Taxonomy" id="86971"/>
    <lineage>
        <taxon>Eukaryota</taxon>
        <taxon>Metazoa</taxon>
        <taxon>Ecdysozoa</taxon>
        <taxon>Arthropoda</taxon>
        <taxon>Hexapoda</taxon>
        <taxon>Insecta</taxon>
        <taxon>Pterygota</taxon>
        <taxon>Neoptera</taxon>
        <taxon>Endopterygota</taxon>
        <taxon>Hymenoptera</taxon>
        <taxon>Apocrita</taxon>
        <taxon>Proctotrupomorpha</taxon>
        <taxon>Chalcidoidea</taxon>
        <taxon>Trichogrammatidae</taxon>
        <taxon>Trichogramma</taxon>
    </lineage>
</organism>
<reference evidence="2 3" key="1">
    <citation type="submission" date="2020-02" db="EMBL/GenBank/DDBJ databases">
        <authorList>
            <person name="Ferguson B K."/>
        </authorList>
    </citation>
    <scope>NUCLEOTIDE SEQUENCE [LARGE SCALE GENOMIC DNA]</scope>
</reference>
<keyword evidence="3" id="KW-1185">Reference proteome</keyword>
<evidence type="ECO:0000313" key="3">
    <source>
        <dbReference type="Proteomes" id="UP000479190"/>
    </source>
</evidence>
<protein>
    <submittedName>
        <fullName evidence="2">Uncharacterized protein</fullName>
    </submittedName>
</protein>
<dbReference type="Proteomes" id="UP000479190">
    <property type="component" value="Unassembled WGS sequence"/>
</dbReference>
<feature type="compositionally biased region" description="Acidic residues" evidence="1">
    <location>
        <begin position="81"/>
        <end position="92"/>
    </location>
</feature>
<dbReference type="OrthoDB" id="1668230at2759"/>
<accession>A0A6H5IFV9</accession>
<proteinExistence type="predicted"/>